<evidence type="ECO:0000313" key="4">
    <source>
        <dbReference type="Proteomes" id="UP000059680"/>
    </source>
</evidence>
<protein>
    <submittedName>
        <fullName evidence="3">Os05g0370250 protein</fullName>
    </submittedName>
</protein>
<reference evidence="4" key="1">
    <citation type="journal article" date="2005" name="Nature">
        <title>The map-based sequence of the rice genome.</title>
        <authorList>
            <consortium name="International rice genome sequencing project (IRGSP)"/>
            <person name="Matsumoto T."/>
            <person name="Wu J."/>
            <person name="Kanamori H."/>
            <person name="Katayose Y."/>
            <person name="Fujisawa M."/>
            <person name="Namiki N."/>
            <person name="Mizuno H."/>
            <person name="Yamamoto K."/>
            <person name="Antonio B.A."/>
            <person name="Baba T."/>
            <person name="Sakata K."/>
            <person name="Nagamura Y."/>
            <person name="Aoki H."/>
            <person name="Arikawa K."/>
            <person name="Arita K."/>
            <person name="Bito T."/>
            <person name="Chiden Y."/>
            <person name="Fujitsuka N."/>
            <person name="Fukunaka R."/>
            <person name="Hamada M."/>
            <person name="Harada C."/>
            <person name="Hayashi A."/>
            <person name="Hijishita S."/>
            <person name="Honda M."/>
            <person name="Hosokawa S."/>
            <person name="Ichikawa Y."/>
            <person name="Idonuma A."/>
            <person name="Iijima M."/>
            <person name="Ikeda M."/>
            <person name="Ikeno M."/>
            <person name="Ito K."/>
            <person name="Ito S."/>
            <person name="Ito T."/>
            <person name="Ito Y."/>
            <person name="Ito Y."/>
            <person name="Iwabuchi A."/>
            <person name="Kamiya K."/>
            <person name="Karasawa W."/>
            <person name="Kurita K."/>
            <person name="Katagiri S."/>
            <person name="Kikuta A."/>
            <person name="Kobayashi H."/>
            <person name="Kobayashi N."/>
            <person name="Machita K."/>
            <person name="Maehara T."/>
            <person name="Masukawa M."/>
            <person name="Mizubayashi T."/>
            <person name="Mukai Y."/>
            <person name="Nagasaki H."/>
            <person name="Nagata Y."/>
            <person name="Naito S."/>
            <person name="Nakashima M."/>
            <person name="Nakama Y."/>
            <person name="Nakamichi Y."/>
            <person name="Nakamura M."/>
            <person name="Meguro A."/>
            <person name="Negishi M."/>
            <person name="Ohta I."/>
            <person name="Ohta T."/>
            <person name="Okamoto M."/>
            <person name="Ono N."/>
            <person name="Saji S."/>
            <person name="Sakaguchi M."/>
            <person name="Sakai K."/>
            <person name="Shibata M."/>
            <person name="Shimokawa T."/>
            <person name="Song J."/>
            <person name="Takazaki Y."/>
            <person name="Terasawa K."/>
            <person name="Tsugane M."/>
            <person name="Tsuji K."/>
            <person name="Ueda S."/>
            <person name="Waki K."/>
            <person name="Yamagata H."/>
            <person name="Yamamoto M."/>
            <person name="Yamamoto S."/>
            <person name="Yamane H."/>
            <person name="Yoshiki S."/>
            <person name="Yoshihara R."/>
            <person name="Yukawa K."/>
            <person name="Zhong H."/>
            <person name="Yano M."/>
            <person name="Yuan Q."/>
            <person name="Ouyang S."/>
            <person name="Liu J."/>
            <person name="Jones K.M."/>
            <person name="Gansberger K."/>
            <person name="Moffat K."/>
            <person name="Hill J."/>
            <person name="Bera J."/>
            <person name="Fadrosh D."/>
            <person name="Jin S."/>
            <person name="Johri S."/>
            <person name="Kim M."/>
            <person name="Overton L."/>
            <person name="Reardon M."/>
            <person name="Tsitrin T."/>
            <person name="Vuong H."/>
            <person name="Weaver B."/>
            <person name="Ciecko A."/>
            <person name="Tallon L."/>
            <person name="Jackson J."/>
            <person name="Pai G."/>
            <person name="Aken S.V."/>
            <person name="Utterback T."/>
            <person name="Reidmuller S."/>
            <person name="Feldblyum T."/>
            <person name="Hsiao J."/>
            <person name="Zismann V."/>
            <person name="Iobst S."/>
            <person name="de Vazeille A.R."/>
            <person name="Buell C.R."/>
            <person name="Ying K."/>
            <person name="Li Y."/>
            <person name="Lu T."/>
            <person name="Huang Y."/>
            <person name="Zhao Q."/>
            <person name="Feng Q."/>
            <person name="Zhang L."/>
            <person name="Zhu J."/>
            <person name="Weng Q."/>
            <person name="Mu J."/>
            <person name="Lu Y."/>
            <person name="Fan D."/>
            <person name="Liu Y."/>
            <person name="Guan J."/>
            <person name="Zhang Y."/>
            <person name="Yu S."/>
            <person name="Liu X."/>
            <person name="Zhang Y."/>
            <person name="Hong G."/>
            <person name="Han B."/>
            <person name="Choisne N."/>
            <person name="Demange N."/>
            <person name="Orjeda G."/>
            <person name="Samain S."/>
            <person name="Cattolico L."/>
            <person name="Pelletier E."/>
            <person name="Couloux A."/>
            <person name="Segurens B."/>
            <person name="Wincker P."/>
            <person name="D'Hont A."/>
            <person name="Scarpelli C."/>
            <person name="Weissenbach J."/>
            <person name="Salanoubat M."/>
            <person name="Quetier F."/>
            <person name="Yu Y."/>
            <person name="Kim H.R."/>
            <person name="Rambo T."/>
            <person name="Currie J."/>
            <person name="Collura K."/>
            <person name="Luo M."/>
            <person name="Yang T."/>
            <person name="Ammiraju J.S.S."/>
            <person name="Engler F."/>
            <person name="Soderlund C."/>
            <person name="Wing R.A."/>
            <person name="Palmer L.E."/>
            <person name="de la Bastide M."/>
            <person name="Spiegel L."/>
            <person name="Nascimento L."/>
            <person name="Zutavern T."/>
            <person name="O'Shaughnessy A."/>
            <person name="Dike S."/>
            <person name="Dedhia N."/>
            <person name="Preston R."/>
            <person name="Balija V."/>
            <person name="McCombie W.R."/>
            <person name="Chow T."/>
            <person name="Chen H."/>
            <person name="Chung M."/>
            <person name="Chen C."/>
            <person name="Shaw J."/>
            <person name="Wu H."/>
            <person name="Hsiao K."/>
            <person name="Chao Y."/>
            <person name="Chu M."/>
            <person name="Cheng C."/>
            <person name="Hour A."/>
            <person name="Lee P."/>
            <person name="Lin S."/>
            <person name="Lin Y."/>
            <person name="Liou J."/>
            <person name="Liu S."/>
            <person name="Hsing Y."/>
            <person name="Raghuvanshi S."/>
            <person name="Mohanty A."/>
            <person name="Bharti A.K."/>
            <person name="Gaur A."/>
            <person name="Gupta V."/>
            <person name="Kumar D."/>
            <person name="Ravi V."/>
            <person name="Vij S."/>
            <person name="Kapur A."/>
            <person name="Khurana P."/>
            <person name="Khurana P."/>
            <person name="Khurana J.P."/>
            <person name="Tyagi A.K."/>
            <person name="Gaikwad K."/>
            <person name="Singh A."/>
            <person name="Dalal V."/>
            <person name="Srivastava S."/>
            <person name="Dixit A."/>
            <person name="Pal A.K."/>
            <person name="Ghazi I.A."/>
            <person name="Yadav M."/>
            <person name="Pandit A."/>
            <person name="Bhargava A."/>
            <person name="Sureshbabu K."/>
            <person name="Batra K."/>
            <person name="Sharma T.R."/>
            <person name="Mohapatra T."/>
            <person name="Singh N.K."/>
            <person name="Messing J."/>
            <person name="Nelson A.B."/>
            <person name="Fuks G."/>
            <person name="Kavchok S."/>
            <person name="Keizer G."/>
            <person name="Linton E."/>
            <person name="Llaca V."/>
            <person name="Song R."/>
            <person name="Tanyolac B."/>
            <person name="Young S."/>
            <person name="Ho-Il K."/>
            <person name="Hahn J.H."/>
            <person name="Sangsakoo G."/>
            <person name="Vanavichit A."/>
            <person name="de Mattos Luiz.A.T."/>
            <person name="Zimmer P.D."/>
            <person name="Malone G."/>
            <person name="Dellagostin O."/>
            <person name="de Oliveira A.C."/>
            <person name="Bevan M."/>
            <person name="Bancroft I."/>
            <person name="Minx P."/>
            <person name="Cordum H."/>
            <person name="Wilson R."/>
            <person name="Cheng Z."/>
            <person name="Jin W."/>
            <person name="Jiang J."/>
            <person name="Leong S.A."/>
            <person name="Iwama H."/>
            <person name="Gojobori T."/>
            <person name="Itoh T."/>
            <person name="Niimura Y."/>
            <person name="Fujii Y."/>
            <person name="Habara T."/>
            <person name="Sakai H."/>
            <person name="Sato Y."/>
            <person name="Wilson G."/>
            <person name="Kumar K."/>
            <person name="McCouch S."/>
            <person name="Juretic N."/>
            <person name="Hoen D."/>
            <person name="Wright S."/>
            <person name="Bruskiewich R."/>
            <person name="Bureau T."/>
            <person name="Miyao A."/>
            <person name="Hirochika H."/>
            <person name="Nishikawa T."/>
            <person name="Kadowaki K."/>
            <person name="Sugiura M."/>
            <person name="Burr B."/>
            <person name="Sasaki T."/>
        </authorList>
    </citation>
    <scope>NUCLEOTIDE SEQUENCE [LARGE SCALE GENOMIC DNA]</scope>
    <source>
        <strain evidence="4">cv. Nipponbare</strain>
    </source>
</reference>
<dbReference type="EMBL" id="AP014961">
    <property type="protein sequence ID" value="BAS93678.1"/>
    <property type="molecule type" value="Genomic_DNA"/>
</dbReference>
<reference evidence="3 4" key="3">
    <citation type="journal article" date="2013" name="Rice">
        <title>Improvement of the Oryza sativa Nipponbare reference genome using next generation sequence and optical map data.</title>
        <authorList>
            <person name="Kawahara Y."/>
            <person name="de la Bastide M."/>
            <person name="Hamilton J.P."/>
            <person name="Kanamori H."/>
            <person name="McCombie W.R."/>
            <person name="Ouyang S."/>
            <person name="Schwartz D.C."/>
            <person name="Tanaka T."/>
            <person name="Wu J."/>
            <person name="Zhou S."/>
            <person name="Childs K.L."/>
            <person name="Davidson R.M."/>
            <person name="Lin H."/>
            <person name="Quesada-Ocampo L."/>
            <person name="Vaillancourt B."/>
            <person name="Sakai H."/>
            <person name="Lee S.S."/>
            <person name="Kim J."/>
            <person name="Numa H."/>
            <person name="Itoh T."/>
            <person name="Buell C.R."/>
            <person name="Matsumoto T."/>
        </authorList>
    </citation>
    <scope>NUCLEOTIDE SEQUENCE [LARGE SCALE GENOMIC DNA]</scope>
    <source>
        <strain evidence="4">cv. Nipponbare</strain>
    </source>
</reference>
<dbReference type="PaxDb" id="39947-A0A0P0WLK5"/>
<feature type="transmembrane region" description="Helical" evidence="2">
    <location>
        <begin position="12"/>
        <end position="30"/>
    </location>
</feature>
<dbReference type="Proteomes" id="UP000059680">
    <property type="component" value="Chromosome 5"/>
</dbReference>
<keyword evidence="2" id="KW-0472">Membrane</keyword>
<keyword evidence="4" id="KW-1185">Reference proteome</keyword>
<keyword evidence="2" id="KW-1133">Transmembrane helix</keyword>
<keyword evidence="2" id="KW-0812">Transmembrane</keyword>
<evidence type="ECO:0000313" key="3">
    <source>
        <dbReference type="EMBL" id="BAS93678.1"/>
    </source>
</evidence>
<name>A0A0P0WLK5_ORYSJ</name>
<evidence type="ECO:0000256" key="2">
    <source>
        <dbReference type="SAM" id="Phobius"/>
    </source>
</evidence>
<evidence type="ECO:0000256" key="1">
    <source>
        <dbReference type="SAM" id="MobiDB-lite"/>
    </source>
</evidence>
<gene>
    <name evidence="3" type="ordered locus">Os05g0370250</name>
    <name evidence="3" type="ORF">OSNPB_050370250</name>
</gene>
<proteinExistence type="predicted"/>
<organism evidence="3 4">
    <name type="scientific">Oryza sativa subsp. japonica</name>
    <name type="common">Rice</name>
    <dbReference type="NCBI Taxonomy" id="39947"/>
    <lineage>
        <taxon>Eukaryota</taxon>
        <taxon>Viridiplantae</taxon>
        <taxon>Streptophyta</taxon>
        <taxon>Embryophyta</taxon>
        <taxon>Tracheophyta</taxon>
        <taxon>Spermatophyta</taxon>
        <taxon>Magnoliopsida</taxon>
        <taxon>Liliopsida</taxon>
        <taxon>Poales</taxon>
        <taxon>Poaceae</taxon>
        <taxon>BOP clade</taxon>
        <taxon>Oryzoideae</taxon>
        <taxon>Oryzeae</taxon>
        <taxon>Oryzinae</taxon>
        <taxon>Oryza</taxon>
        <taxon>Oryza sativa</taxon>
    </lineage>
</organism>
<dbReference type="InParanoid" id="A0A0P0WLK5"/>
<feature type="region of interest" description="Disordered" evidence="1">
    <location>
        <begin position="81"/>
        <end position="153"/>
    </location>
</feature>
<sequence>MNEPAASKRIVIEAATTIVVVVAVAIAAIRSRYQCSHRPRSDCVSLLPRASATDLPSPRSPLLLPSSSDWANLPLLWAPAADPASLRPPPPEAYSCLSKDARSVHRHRPPLRPPSPRDGAACSRAVISAGKCGKEEEGKWRKEEKESERRRRK</sequence>
<accession>A0A0P0WLK5</accession>
<dbReference type="AlphaFoldDB" id="A0A0P0WLK5"/>
<feature type="compositionally biased region" description="Basic and acidic residues" evidence="1">
    <location>
        <begin position="132"/>
        <end position="153"/>
    </location>
</feature>
<reference evidence="3 4" key="2">
    <citation type="journal article" date="2013" name="Plant Cell Physiol.">
        <title>Rice Annotation Project Database (RAP-DB): an integrative and interactive database for rice genomics.</title>
        <authorList>
            <person name="Sakai H."/>
            <person name="Lee S.S."/>
            <person name="Tanaka T."/>
            <person name="Numa H."/>
            <person name="Kim J."/>
            <person name="Kawahara Y."/>
            <person name="Wakimoto H."/>
            <person name="Yang C.C."/>
            <person name="Iwamoto M."/>
            <person name="Abe T."/>
            <person name="Yamada Y."/>
            <person name="Muto A."/>
            <person name="Inokuchi H."/>
            <person name="Ikemura T."/>
            <person name="Matsumoto T."/>
            <person name="Sasaki T."/>
            <person name="Itoh T."/>
        </authorList>
    </citation>
    <scope>NUCLEOTIDE SEQUENCE [LARGE SCALE GENOMIC DNA]</scope>
    <source>
        <strain evidence="4">cv. Nipponbare</strain>
    </source>
</reference>